<accession>A0A345Z4L5</accession>
<dbReference type="AlphaFoldDB" id="A0A345Z4L5"/>
<proteinExistence type="predicted"/>
<protein>
    <submittedName>
        <fullName evidence="1">Uncharacterized protein</fullName>
    </submittedName>
</protein>
<dbReference type="EMBL" id="CP031376">
    <property type="protein sequence ID" value="AXK51544.1"/>
    <property type="molecule type" value="Genomic_DNA"/>
</dbReference>
<organism evidence="1 2">
    <name type="scientific">Spiroplasma alleghenense</name>
    <dbReference type="NCBI Taxonomy" id="216931"/>
    <lineage>
        <taxon>Bacteria</taxon>
        <taxon>Bacillati</taxon>
        <taxon>Mycoplasmatota</taxon>
        <taxon>Mollicutes</taxon>
        <taxon>Entomoplasmatales</taxon>
        <taxon>Spiroplasmataceae</taxon>
        <taxon>Spiroplasma</taxon>
    </lineage>
</organism>
<dbReference type="RefSeq" id="WP_115558439.1">
    <property type="nucleotide sequence ID" value="NZ_CP031376.1"/>
</dbReference>
<evidence type="ECO:0000313" key="2">
    <source>
        <dbReference type="Proteomes" id="UP000254792"/>
    </source>
</evidence>
<keyword evidence="2" id="KW-1185">Reference proteome</keyword>
<gene>
    <name evidence="1" type="ORF">SALLE_v1c08740</name>
</gene>
<reference evidence="1 2" key="1">
    <citation type="submission" date="2018-07" db="EMBL/GenBank/DDBJ databases">
        <title>Complete genome sequence of Spiroplasma alleghenense PLHS-1 (ATCC 51752).</title>
        <authorList>
            <person name="Chou L."/>
            <person name="Lee T.-Y."/>
            <person name="Tsai Y.-M."/>
            <person name="Kuo C.-H."/>
        </authorList>
    </citation>
    <scope>NUCLEOTIDE SEQUENCE [LARGE SCALE GENOMIC DNA]</scope>
    <source>
        <strain evidence="1 2">PLHS-1</strain>
    </source>
</reference>
<sequence>MQKILPIIGILTMTTPTLINSIKPEVEKNSVSYKEANDEGFVSLNGMLALPVEIDVSESVSSGWNGFDTNRSQKTVINFRNWASNLSEFLRRFPTYSTIDESARGNVLGVDRFANTNSEARWNTRDLINQPQWAMLAVEERLGLAWQEIGALTNYTIDSNMDFTIHWDLYSGSQAATSSPWIRYDIKDIFFWQSSSWN</sequence>
<name>A0A345Z4L5_9MOLU</name>
<dbReference type="Proteomes" id="UP000254792">
    <property type="component" value="Chromosome"/>
</dbReference>
<dbReference type="KEGG" id="salx:SALLE_v1c08740"/>
<evidence type="ECO:0000313" key="1">
    <source>
        <dbReference type="EMBL" id="AXK51544.1"/>
    </source>
</evidence>